<proteinExistence type="predicted"/>
<evidence type="ECO:0000313" key="4">
    <source>
        <dbReference type="Proteomes" id="UP000249135"/>
    </source>
</evidence>
<evidence type="ECO:0000313" key="3">
    <source>
        <dbReference type="EMBL" id="PZQ71092.1"/>
    </source>
</evidence>
<organism evidence="3 4">
    <name type="scientific">Variovorax paradoxus</name>
    <dbReference type="NCBI Taxonomy" id="34073"/>
    <lineage>
        <taxon>Bacteria</taxon>
        <taxon>Pseudomonadati</taxon>
        <taxon>Pseudomonadota</taxon>
        <taxon>Betaproteobacteria</taxon>
        <taxon>Burkholderiales</taxon>
        <taxon>Comamonadaceae</taxon>
        <taxon>Variovorax</taxon>
    </lineage>
</organism>
<dbReference type="AlphaFoldDB" id="A0A2W5Q0B0"/>
<reference evidence="3 4" key="1">
    <citation type="submission" date="2017-08" db="EMBL/GenBank/DDBJ databases">
        <title>Infants hospitalized years apart are colonized by the same room-sourced microbial strains.</title>
        <authorList>
            <person name="Brooks B."/>
            <person name="Olm M.R."/>
            <person name="Firek B.A."/>
            <person name="Baker R."/>
            <person name="Thomas B.C."/>
            <person name="Morowitz M.J."/>
            <person name="Banfield J.F."/>
        </authorList>
    </citation>
    <scope>NUCLEOTIDE SEQUENCE [LARGE SCALE GENOMIC DNA]</scope>
    <source>
        <strain evidence="3">S2_005_003_R2_41</strain>
    </source>
</reference>
<dbReference type="Proteomes" id="UP000249135">
    <property type="component" value="Unassembled WGS sequence"/>
</dbReference>
<feature type="signal peptide" evidence="2">
    <location>
        <begin position="1"/>
        <end position="24"/>
    </location>
</feature>
<feature type="region of interest" description="Disordered" evidence="1">
    <location>
        <begin position="85"/>
        <end position="124"/>
    </location>
</feature>
<keyword evidence="2" id="KW-0732">Signal</keyword>
<comment type="caution">
    <text evidence="3">The sequence shown here is derived from an EMBL/GenBank/DDBJ whole genome shotgun (WGS) entry which is preliminary data.</text>
</comment>
<feature type="compositionally biased region" description="Low complexity" evidence="1">
    <location>
        <begin position="90"/>
        <end position="103"/>
    </location>
</feature>
<name>A0A2W5Q0B0_VARPD</name>
<dbReference type="EMBL" id="QFPP01000251">
    <property type="protein sequence ID" value="PZQ71092.1"/>
    <property type="molecule type" value="Genomic_DNA"/>
</dbReference>
<evidence type="ECO:0000256" key="2">
    <source>
        <dbReference type="SAM" id="SignalP"/>
    </source>
</evidence>
<accession>A0A2W5Q0B0</accession>
<protein>
    <submittedName>
        <fullName evidence="3">DUF4148 domain-containing protein</fullName>
    </submittedName>
</protein>
<evidence type="ECO:0000256" key="1">
    <source>
        <dbReference type="SAM" id="MobiDB-lite"/>
    </source>
</evidence>
<gene>
    <name evidence="3" type="ORF">DI563_17800</name>
</gene>
<sequence>MNSIRATFLAVSALALLGTTAAQAESYEGVHAPASALDRSAVQTEAVRAAAARDQNVVRGSRGAETVAVSQARAGVQAEAVRTAAAPDQNVSSGSRVNSRVVSTMRNPVDVRAEARARSANAAQ</sequence>
<feature type="chain" id="PRO_5016043918" evidence="2">
    <location>
        <begin position="25"/>
        <end position="124"/>
    </location>
</feature>